<evidence type="ECO:0000313" key="9">
    <source>
        <dbReference type="EMBL" id="MBW7474909.1"/>
    </source>
</evidence>
<feature type="transmembrane region" description="Helical" evidence="8">
    <location>
        <begin position="173"/>
        <end position="194"/>
    </location>
</feature>
<accession>A0ABS7D4X4</accession>
<evidence type="ECO:0000256" key="3">
    <source>
        <dbReference type="ARBA" id="ARBA00022448"/>
    </source>
</evidence>
<evidence type="ECO:0000256" key="7">
    <source>
        <dbReference type="ARBA" id="ARBA00023136"/>
    </source>
</evidence>
<keyword evidence="6 8" id="KW-1133">Transmembrane helix</keyword>
<evidence type="ECO:0000313" key="10">
    <source>
        <dbReference type="Proteomes" id="UP000812277"/>
    </source>
</evidence>
<evidence type="ECO:0000256" key="4">
    <source>
        <dbReference type="ARBA" id="ARBA00022475"/>
    </source>
</evidence>
<keyword evidence="3" id="KW-0813">Transport</keyword>
<name>A0ABS7D4X4_9BACL</name>
<evidence type="ECO:0000256" key="1">
    <source>
        <dbReference type="ARBA" id="ARBA00004651"/>
    </source>
</evidence>
<evidence type="ECO:0000256" key="2">
    <source>
        <dbReference type="ARBA" id="ARBA00007935"/>
    </source>
</evidence>
<evidence type="ECO:0000256" key="5">
    <source>
        <dbReference type="ARBA" id="ARBA00022692"/>
    </source>
</evidence>
<feature type="transmembrane region" description="Helical" evidence="8">
    <location>
        <begin position="86"/>
        <end position="103"/>
    </location>
</feature>
<proteinExistence type="inferred from homology"/>
<gene>
    <name evidence="9" type="ORF">K0T92_09145</name>
</gene>
<reference evidence="9 10" key="1">
    <citation type="submission" date="2021-07" db="EMBL/GenBank/DDBJ databases">
        <title>Paenibacillus radiodurans sp. nov., isolated from the southeastern edge of Tengger Desert.</title>
        <authorList>
            <person name="Zhang G."/>
        </authorList>
    </citation>
    <scope>NUCLEOTIDE SEQUENCE [LARGE SCALE GENOMIC DNA]</scope>
    <source>
        <strain evidence="9 10">DT7-4</strain>
    </source>
</reference>
<dbReference type="InterPro" id="IPR037294">
    <property type="entry name" value="ABC_BtuC-like"/>
</dbReference>
<comment type="caution">
    <text evidence="9">The sequence shown here is derived from an EMBL/GenBank/DDBJ whole genome shotgun (WGS) entry which is preliminary data.</text>
</comment>
<feature type="transmembrane region" description="Helical" evidence="8">
    <location>
        <begin position="261"/>
        <end position="288"/>
    </location>
</feature>
<sequence length="355" mass="36869">MGENAHSFVRLTGEDQVESTSIGISNPWARSAGLLILGAAMLVFVGLSIVLGATKISVQQAYDSIVQYDSTSNEQIIARTTRVPRALIAAAIGASLAIAGAIMQAITRNPLGDPTILGINSGATLSVVTAITVFGIGSMNVLVWISFLGAALGAMSVFALGSLGRDGLSPMRIVLAGAAMTALFGSFTQGLLVMNENGLNDVLFWLTGSIAGRSLESLSSVLPYLAVSWIAALIICRHLNVLAMGEDTAKGLGQKTIAVKIIGSIIIVLLAGSSVAVAGPIGFIGIVVPQISRLFAGMDYRWLIPYSALSGALLLLAADIMARYIIMPQELPVGVMTAVIGTPVFIFIARKGLNK</sequence>
<dbReference type="PANTHER" id="PTHR30472:SF65">
    <property type="entry name" value="SIDEROPHORE TRANSPORT SYSTEM PERMEASE PROTEIN YFIZ-RELATED"/>
    <property type="match status" value="1"/>
</dbReference>
<evidence type="ECO:0000256" key="6">
    <source>
        <dbReference type="ARBA" id="ARBA00022989"/>
    </source>
</evidence>
<feature type="transmembrane region" description="Helical" evidence="8">
    <location>
        <begin position="32"/>
        <end position="53"/>
    </location>
</feature>
<dbReference type="SUPFAM" id="SSF81345">
    <property type="entry name" value="ABC transporter involved in vitamin B12 uptake, BtuC"/>
    <property type="match status" value="1"/>
</dbReference>
<keyword evidence="7 8" id="KW-0472">Membrane</keyword>
<keyword evidence="5 8" id="KW-0812">Transmembrane</keyword>
<dbReference type="InterPro" id="IPR000522">
    <property type="entry name" value="ABC_transptr_permease_BtuC"/>
</dbReference>
<organism evidence="9 10">
    <name type="scientific">Paenibacillus oenotherae</name>
    <dbReference type="NCBI Taxonomy" id="1435645"/>
    <lineage>
        <taxon>Bacteria</taxon>
        <taxon>Bacillati</taxon>
        <taxon>Bacillota</taxon>
        <taxon>Bacilli</taxon>
        <taxon>Bacillales</taxon>
        <taxon>Paenibacillaceae</taxon>
        <taxon>Paenibacillus</taxon>
    </lineage>
</organism>
<feature type="transmembrane region" description="Helical" evidence="8">
    <location>
        <begin position="330"/>
        <end position="349"/>
    </location>
</feature>
<protein>
    <submittedName>
        <fullName evidence="9">Iron ABC transporter permease</fullName>
    </submittedName>
</protein>
<dbReference type="Proteomes" id="UP000812277">
    <property type="component" value="Unassembled WGS sequence"/>
</dbReference>
<keyword evidence="10" id="KW-1185">Reference proteome</keyword>
<feature type="transmembrane region" description="Helical" evidence="8">
    <location>
        <begin position="115"/>
        <end position="136"/>
    </location>
</feature>
<keyword evidence="4" id="KW-1003">Cell membrane</keyword>
<dbReference type="EMBL" id="JAHZIJ010000004">
    <property type="protein sequence ID" value="MBW7474909.1"/>
    <property type="molecule type" value="Genomic_DNA"/>
</dbReference>
<dbReference type="Pfam" id="PF01032">
    <property type="entry name" value="FecCD"/>
    <property type="match status" value="1"/>
</dbReference>
<feature type="transmembrane region" description="Helical" evidence="8">
    <location>
        <begin position="300"/>
        <end position="318"/>
    </location>
</feature>
<comment type="subcellular location">
    <subcellularLocation>
        <location evidence="1">Cell membrane</location>
        <topology evidence="1">Multi-pass membrane protein</topology>
    </subcellularLocation>
</comment>
<feature type="transmembrane region" description="Helical" evidence="8">
    <location>
        <begin position="142"/>
        <end position="161"/>
    </location>
</feature>
<dbReference type="Gene3D" id="1.10.3470.10">
    <property type="entry name" value="ABC transporter involved in vitamin B12 uptake, BtuC"/>
    <property type="match status" value="1"/>
</dbReference>
<dbReference type="PANTHER" id="PTHR30472">
    <property type="entry name" value="FERRIC ENTEROBACTIN TRANSPORT SYSTEM PERMEASE PROTEIN"/>
    <property type="match status" value="1"/>
</dbReference>
<evidence type="ECO:0000256" key="8">
    <source>
        <dbReference type="SAM" id="Phobius"/>
    </source>
</evidence>
<comment type="similarity">
    <text evidence="2">Belongs to the binding-protein-dependent transport system permease family. FecCD subfamily.</text>
</comment>
<dbReference type="CDD" id="cd06550">
    <property type="entry name" value="TM_ABC_iron-siderophores_like"/>
    <property type="match status" value="1"/>
</dbReference>